<dbReference type="InterPro" id="IPR000994">
    <property type="entry name" value="Pept_M24"/>
</dbReference>
<dbReference type="InterPro" id="IPR036005">
    <property type="entry name" value="Creatinase/aminopeptidase-like"/>
</dbReference>
<keyword evidence="2 6" id="KW-0031">Aminopeptidase</keyword>
<name>A0A1F5F213_9BACT</name>
<dbReference type="NCBIfam" id="TIGR00500">
    <property type="entry name" value="met_pdase_I"/>
    <property type="match status" value="1"/>
</dbReference>
<comment type="similarity">
    <text evidence="6">Belongs to the peptidase M24A family. Methionine aminopeptidase type 1 subfamily.</text>
</comment>
<comment type="cofactor">
    <cofactor evidence="6">
        <name>Co(2+)</name>
        <dbReference type="ChEBI" id="CHEBI:48828"/>
    </cofactor>
    <cofactor evidence="6">
        <name>Zn(2+)</name>
        <dbReference type="ChEBI" id="CHEBI:29105"/>
    </cofactor>
    <cofactor evidence="6">
        <name>Mn(2+)</name>
        <dbReference type="ChEBI" id="CHEBI:29035"/>
    </cofactor>
    <cofactor evidence="6">
        <name>Fe(2+)</name>
        <dbReference type="ChEBI" id="CHEBI:29033"/>
    </cofactor>
    <text evidence="6">Binds 2 divalent metal cations per subunit. Has a high-affinity and a low affinity metal-binding site. The true nature of the physiological cofactor is under debate. The enzyme is active with cobalt, zinc, manganese or divalent iron ions. Most likely, methionine aminopeptidases function as mononuclear Fe(2+)-metalloproteases under physiological conditions, and the catalytically relevant metal-binding site has been assigned to the histidine-containing high-affinity site.</text>
</comment>
<dbReference type="Gene3D" id="3.90.230.10">
    <property type="entry name" value="Creatinase/methionine aminopeptidase superfamily"/>
    <property type="match status" value="1"/>
</dbReference>
<dbReference type="AlphaFoldDB" id="A0A1F5F213"/>
<comment type="catalytic activity">
    <reaction evidence="6 7">
        <text>Release of N-terminal amino acids, preferentially methionine, from peptides and arylamides.</text>
        <dbReference type="EC" id="3.4.11.18"/>
    </reaction>
</comment>
<evidence type="ECO:0000256" key="4">
    <source>
        <dbReference type="ARBA" id="ARBA00022723"/>
    </source>
</evidence>
<dbReference type="PANTHER" id="PTHR43330:SF27">
    <property type="entry name" value="METHIONINE AMINOPEPTIDASE"/>
    <property type="match status" value="1"/>
</dbReference>
<gene>
    <name evidence="6" type="primary">map</name>
    <name evidence="9" type="ORF">A2Y64_02015</name>
</gene>
<keyword evidence="3 6" id="KW-0645">Protease</keyword>
<feature type="binding site" evidence="6">
    <location>
        <position position="170"/>
    </location>
    <ligand>
        <name>a divalent metal cation</name>
        <dbReference type="ChEBI" id="CHEBI:60240"/>
        <label>2</label>
        <note>catalytic</note>
    </ligand>
</feature>
<dbReference type="PROSITE" id="PS00680">
    <property type="entry name" value="MAP_1"/>
    <property type="match status" value="1"/>
</dbReference>
<feature type="binding site" evidence="6">
    <location>
        <position position="203"/>
    </location>
    <ligand>
        <name>a divalent metal cation</name>
        <dbReference type="ChEBI" id="CHEBI:60240"/>
        <label>2</label>
        <note>catalytic</note>
    </ligand>
</feature>
<feature type="binding site" evidence="6">
    <location>
        <position position="79"/>
    </location>
    <ligand>
        <name>substrate</name>
    </ligand>
</feature>
<proteinExistence type="inferred from homology"/>
<comment type="function">
    <text evidence="1 6">Removes the N-terminal methionine from nascent proteins. The N-terminal methionine is often cleaved when the second residue in the primary sequence is small and uncharged (Met-Ala-, Cys, Gly, Pro, Ser, Thr, or Val). Requires deformylation of the N(alpha)-formylated initiator methionine before it can be hydrolyzed.</text>
</comment>
<dbReference type="EMBL" id="MFAF01000116">
    <property type="protein sequence ID" value="OGD73708.1"/>
    <property type="molecule type" value="Genomic_DNA"/>
</dbReference>
<feature type="binding site" evidence="6">
    <location>
        <position position="234"/>
    </location>
    <ligand>
        <name>a divalent metal cation</name>
        <dbReference type="ChEBI" id="CHEBI:60240"/>
        <label>1</label>
    </ligand>
</feature>
<organism evidence="9 10">
    <name type="scientific">Candidatus Coatesbacteria bacterium RBG_13_66_14</name>
    <dbReference type="NCBI Taxonomy" id="1817816"/>
    <lineage>
        <taxon>Bacteria</taxon>
        <taxon>Candidatus Coatesiibacteriota</taxon>
    </lineage>
</organism>
<feature type="binding site" evidence="6">
    <location>
        <position position="107"/>
    </location>
    <ligand>
        <name>a divalent metal cation</name>
        <dbReference type="ChEBI" id="CHEBI:60240"/>
        <label>2</label>
        <note>catalytic</note>
    </ligand>
</feature>
<feature type="binding site" evidence="6">
    <location>
        <position position="96"/>
    </location>
    <ligand>
        <name>a divalent metal cation</name>
        <dbReference type="ChEBI" id="CHEBI:60240"/>
        <label>1</label>
    </ligand>
</feature>
<dbReference type="EC" id="3.4.11.18" evidence="6 7"/>
<dbReference type="HAMAP" id="MF_01974">
    <property type="entry name" value="MetAP_1"/>
    <property type="match status" value="1"/>
</dbReference>
<dbReference type="InterPro" id="IPR001714">
    <property type="entry name" value="Pept_M24_MAP"/>
</dbReference>
<accession>A0A1F5F213</accession>
<evidence type="ECO:0000256" key="6">
    <source>
        <dbReference type="HAMAP-Rule" id="MF_01974"/>
    </source>
</evidence>
<dbReference type="CDD" id="cd01086">
    <property type="entry name" value="MetAP1"/>
    <property type="match status" value="1"/>
</dbReference>
<evidence type="ECO:0000313" key="9">
    <source>
        <dbReference type="EMBL" id="OGD73708.1"/>
    </source>
</evidence>
<dbReference type="GO" id="GO:0070006">
    <property type="term" value="F:metalloaminopeptidase activity"/>
    <property type="evidence" value="ECO:0007669"/>
    <property type="project" value="UniProtKB-UniRule"/>
</dbReference>
<evidence type="ECO:0000256" key="3">
    <source>
        <dbReference type="ARBA" id="ARBA00022670"/>
    </source>
</evidence>
<comment type="caution">
    <text evidence="9">The sequence shown here is derived from an EMBL/GenBank/DDBJ whole genome shotgun (WGS) entry which is preliminary data.</text>
</comment>
<feature type="domain" description="Peptidase M24" evidence="8">
    <location>
        <begin position="14"/>
        <end position="240"/>
    </location>
</feature>
<protein>
    <recommendedName>
        <fullName evidence="6 7">Methionine aminopeptidase</fullName>
        <shortName evidence="6">MAP</shortName>
        <shortName evidence="6">MetAP</shortName>
        <ecNumber evidence="6 7">3.4.11.18</ecNumber>
    </recommendedName>
    <alternativeName>
        <fullName evidence="6">Peptidase M</fullName>
    </alternativeName>
</protein>
<dbReference type="GO" id="GO:0046872">
    <property type="term" value="F:metal ion binding"/>
    <property type="evidence" value="ECO:0007669"/>
    <property type="project" value="UniProtKB-UniRule"/>
</dbReference>
<evidence type="ECO:0000256" key="1">
    <source>
        <dbReference type="ARBA" id="ARBA00002521"/>
    </source>
</evidence>
<keyword evidence="5 6" id="KW-0378">Hydrolase</keyword>
<dbReference type="InterPro" id="IPR002467">
    <property type="entry name" value="Pept_M24A_MAP1"/>
</dbReference>
<feature type="binding site" evidence="6">
    <location>
        <position position="177"/>
    </location>
    <ligand>
        <name>substrate</name>
    </ligand>
</feature>
<evidence type="ECO:0000313" key="10">
    <source>
        <dbReference type="Proteomes" id="UP000177187"/>
    </source>
</evidence>
<dbReference type="STRING" id="1817816.A2Y64_02015"/>
<dbReference type="Proteomes" id="UP000177187">
    <property type="component" value="Unassembled WGS sequence"/>
</dbReference>
<dbReference type="PANTHER" id="PTHR43330">
    <property type="entry name" value="METHIONINE AMINOPEPTIDASE"/>
    <property type="match status" value="1"/>
</dbReference>
<evidence type="ECO:0000256" key="7">
    <source>
        <dbReference type="RuleBase" id="RU003653"/>
    </source>
</evidence>
<dbReference type="PRINTS" id="PR00599">
    <property type="entry name" value="MAPEPTIDASE"/>
</dbReference>
<dbReference type="GO" id="GO:0005829">
    <property type="term" value="C:cytosol"/>
    <property type="evidence" value="ECO:0007669"/>
    <property type="project" value="TreeGrafter"/>
</dbReference>
<dbReference type="GO" id="GO:0004239">
    <property type="term" value="F:initiator methionyl aminopeptidase activity"/>
    <property type="evidence" value="ECO:0007669"/>
    <property type="project" value="UniProtKB-UniRule"/>
</dbReference>
<evidence type="ECO:0000256" key="5">
    <source>
        <dbReference type="ARBA" id="ARBA00022801"/>
    </source>
</evidence>
<sequence length="257" mass="27458">MILKDPSLVKKRDAMAAAGAIVAEALNLVARTVAPGVRTGELDAMVEELIRSRGALPSFKGYNGYPASVCTSVNDEIVHGIPGPRRLVSGDILSVDVGAFLGGYHGDAALTIPVGDIDELSARLIRVTRASLEAALTRCRAGNHIGDVGSVVQTMALEAGFQVVRDFTGHGIGRRLHERPQIPNYGRPGAGPVIRSGDALAVEPMINAGTMAIKILEDNWTAVTYDGSRSAHFEHTVFVGERGAEILTPWDWRWDDL</sequence>
<keyword evidence="4 6" id="KW-0479">Metal-binding</keyword>
<comment type="subunit">
    <text evidence="6">Monomer.</text>
</comment>
<dbReference type="SUPFAM" id="SSF55920">
    <property type="entry name" value="Creatinase/aminopeptidase"/>
    <property type="match status" value="1"/>
</dbReference>
<dbReference type="Pfam" id="PF00557">
    <property type="entry name" value="Peptidase_M24"/>
    <property type="match status" value="1"/>
</dbReference>
<dbReference type="GO" id="GO:0006508">
    <property type="term" value="P:proteolysis"/>
    <property type="evidence" value="ECO:0007669"/>
    <property type="project" value="UniProtKB-KW"/>
</dbReference>
<evidence type="ECO:0000259" key="8">
    <source>
        <dbReference type="Pfam" id="PF00557"/>
    </source>
</evidence>
<feature type="binding site" evidence="6">
    <location>
        <position position="107"/>
    </location>
    <ligand>
        <name>a divalent metal cation</name>
        <dbReference type="ChEBI" id="CHEBI:60240"/>
        <label>1</label>
    </ligand>
</feature>
<evidence type="ECO:0000256" key="2">
    <source>
        <dbReference type="ARBA" id="ARBA00022438"/>
    </source>
</evidence>
<reference evidence="9 10" key="1">
    <citation type="journal article" date="2016" name="Nat. Commun.">
        <title>Thousands of microbial genomes shed light on interconnected biogeochemical processes in an aquifer system.</title>
        <authorList>
            <person name="Anantharaman K."/>
            <person name="Brown C.T."/>
            <person name="Hug L.A."/>
            <person name="Sharon I."/>
            <person name="Castelle C.J."/>
            <person name="Probst A.J."/>
            <person name="Thomas B.C."/>
            <person name="Singh A."/>
            <person name="Wilkins M.J."/>
            <person name="Karaoz U."/>
            <person name="Brodie E.L."/>
            <person name="Williams K.H."/>
            <person name="Hubbard S.S."/>
            <person name="Banfield J.F."/>
        </authorList>
    </citation>
    <scope>NUCLEOTIDE SEQUENCE [LARGE SCALE GENOMIC DNA]</scope>
</reference>
<feature type="binding site" evidence="6">
    <location>
        <position position="234"/>
    </location>
    <ligand>
        <name>a divalent metal cation</name>
        <dbReference type="ChEBI" id="CHEBI:60240"/>
        <label>2</label>
        <note>catalytic</note>
    </ligand>
</feature>